<dbReference type="EMBL" id="FOPC01000004">
    <property type="protein sequence ID" value="SFG46971.1"/>
    <property type="molecule type" value="Genomic_DNA"/>
</dbReference>
<dbReference type="Gene3D" id="1.25.40.80">
    <property type="match status" value="1"/>
</dbReference>
<organism evidence="1 2">
    <name type="scientific">Algoriphagus hitonicola</name>
    <dbReference type="NCBI Taxonomy" id="435880"/>
    <lineage>
        <taxon>Bacteria</taxon>
        <taxon>Pseudomonadati</taxon>
        <taxon>Bacteroidota</taxon>
        <taxon>Cytophagia</taxon>
        <taxon>Cytophagales</taxon>
        <taxon>Cyclobacteriaceae</taxon>
        <taxon>Algoriphagus</taxon>
    </lineage>
</organism>
<dbReference type="Proteomes" id="UP000199642">
    <property type="component" value="Unassembled WGS sequence"/>
</dbReference>
<dbReference type="SUPFAM" id="SSF48173">
    <property type="entry name" value="Cryptochrome/photolyase FAD-binding domain"/>
    <property type="match status" value="1"/>
</dbReference>
<dbReference type="InterPro" id="IPR007357">
    <property type="entry name" value="PhrB-like"/>
</dbReference>
<dbReference type="GO" id="GO:0016829">
    <property type="term" value="F:lyase activity"/>
    <property type="evidence" value="ECO:0007669"/>
    <property type="project" value="UniProtKB-KW"/>
</dbReference>
<sequence>MDSKRALSFKVFFFMAKILRLILGDQLNRNHSWFQDKNEDVIYLMAEMRQETDYVIHHIQKVLAFFISMRNFAEYLDREGHQVKYFEIDEKSNPQNLEKLVQSCIDEFEIEVFEYQLPDEYRLDQQLKEICSQLKIKSKANDTEHFLTEREYLADFFKRKKTYLMESFYREMRRKFDILMDGKEPVDGKWNFDQENRSALKDKQLLRKPKTHPKSVKKLLQTIKDAQIETIGNVDPEKFTWPTSREECLEILDYFCERLLVHFGDYQDALTTWDPFLFHSRLSFAMNSKMLSPLEVVQTVEKYWEGHRDEISISQVEGFIRQIIGWREYMRGVYWAKMPDYAEMNFFGHERTLPKWFWTGKTKMKCLSESIGQSLDLAYAHHIQRLMVTGNFALLAGIHPDELDQWYLGIYIDAIEWVEITNTRGMSQFADGGIVGTKPYVSSANYIKKQGNYCDHCAYSHKEKVGEKACPFNSFYWHFYDRNRDKLEKNPRIGMAYRTWDKMKNKQEILDQAEKYLNNIDSL</sequence>
<dbReference type="PANTHER" id="PTHR38657:SF1">
    <property type="entry name" value="SLR1343 PROTEIN"/>
    <property type="match status" value="1"/>
</dbReference>
<dbReference type="PANTHER" id="PTHR38657">
    <property type="entry name" value="SLR1343 PROTEIN"/>
    <property type="match status" value="1"/>
</dbReference>
<dbReference type="InterPro" id="IPR014729">
    <property type="entry name" value="Rossmann-like_a/b/a_fold"/>
</dbReference>
<dbReference type="AlphaFoldDB" id="A0A1I2SAI5"/>
<dbReference type="Pfam" id="PF04244">
    <property type="entry name" value="DPRP"/>
    <property type="match status" value="1"/>
</dbReference>
<proteinExistence type="predicted"/>
<gene>
    <name evidence="1" type="ORF">SAMN04487988_10495</name>
</gene>
<name>A0A1I2SAI5_9BACT</name>
<evidence type="ECO:0000313" key="1">
    <source>
        <dbReference type="EMBL" id="SFG46971.1"/>
    </source>
</evidence>
<evidence type="ECO:0000313" key="2">
    <source>
        <dbReference type="Proteomes" id="UP000199642"/>
    </source>
</evidence>
<dbReference type="Gene3D" id="1.10.579.10">
    <property type="entry name" value="DNA Cyclobutane Dipyrimidine Photolyase, subunit A, domain 3"/>
    <property type="match status" value="1"/>
</dbReference>
<dbReference type="Gene3D" id="3.40.50.620">
    <property type="entry name" value="HUPs"/>
    <property type="match status" value="1"/>
</dbReference>
<dbReference type="Gene3D" id="1.10.10.1710">
    <property type="entry name" value="Deoxyribodipyrimidine photolyase-related"/>
    <property type="match status" value="1"/>
</dbReference>
<dbReference type="STRING" id="435880.SAMN04487988_10495"/>
<keyword evidence="1" id="KW-0456">Lyase</keyword>
<dbReference type="InterPro" id="IPR052551">
    <property type="entry name" value="UV-DNA_repair_photolyase"/>
</dbReference>
<reference evidence="2" key="1">
    <citation type="submission" date="2016-10" db="EMBL/GenBank/DDBJ databases">
        <authorList>
            <person name="Varghese N."/>
            <person name="Submissions S."/>
        </authorList>
    </citation>
    <scope>NUCLEOTIDE SEQUENCE [LARGE SCALE GENOMIC DNA]</scope>
    <source>
        <strain evidence="2">DSM 19315</strain>
    </source>
</reference>
<protein>
    <submittedName>
        <fullName evidence="1">Deoxyribodipyrimidine photolyase-related protein</fullName>
    </submittedName>
</protein>
<keyword evidence="2" id="KW-1185">Reference proteome</keyword>
<dbReference type="InterPro" id="IPR036134">
    <property type="entry name" value="Crypto/Photolyase_FAD-like_sf"/>
</dbReference>
<accession>A0A1I2SAI5</accession>